<dbReference type="InterPro" id="IPR051619">
    <property type="entry name" value="TypeII_TA_RNase_PINc/VapC"/>
</dbReference>
<dbReference type="InterPro" id="IPR002716">
    <property type="entry name" value="PIN_dom"/>
</dbReference>
<name>A0ABY4NYP6_9PSEU</name>
<evidence type="ECO:0000256" key="5">
    <source>
        <dbReference type="ARBA" id="ARBA00022842"/>
    </source>
</evidence>
<feature type="binding site" evidence="6">
    <location>
        <position position="175"/>
    </location>
    <ligand>
        <name>Mg(2+)</name>
        <dbReference type="ChEBI" id="CHEBI:18420"/>
    </ligand>
</feature>
<feature type="binding site" evidence="6">
    <location>
        <position position="86"/>
    </location>
    <ligand>
        <name>Mg(2+)</name>
        <dbReference type="ChEBI" id="CHEBI:18420"/>
    </ligand>
</feature>
<keyword evidence="1 6" id="KW-1277">Toxin-antitoxin system</keyword>
<comment type="similarity">
    <text evidence="6">Belongs to the PINc/VapC protein family.</text>
</comment>
<dbReference type="InterPro" id="IPR009956">
    <property type="entry name" value="Post-segregation_anti-tox_CcdA"/>
</dbReference>
<accession>A0ABY4NYP6</accession>
<protein>
    <recommendedName>
        <fullName evidence="6">Ribonuclease VapC</fullName>
        <shortName evidence="6">RNase VapC</shortName>
        <ecNumber evidence="6">3.1.-.-</ecNumber>
    </recommendedName>
    <alternativeName>
        <fullName evidence="6">Toxin VapC</fullName>
    </alternativeName>
</protein>
<dbReference type="Pfam" id="PF01850">
    <property type="entry name" value="PIN"/>
    <property type="match status" value="1"/>
</dbReference>
<evidence type="ECO:0000313" key="9">
    <source>
        <dbReference type="Proteomes" id="UP000830158"/>
    </source>
</evidence>
<dbReference type="HAMAP" id="MF_00265">
    <property type="entry name" value="VapC_Nob1"/>
    <property type="match status" value="1"/>
</dbReference>
<evidence type="ECO:0000256" key="4">
    <source>
        <dbReference type="ARBA" id="ARBA00022801"/>
    </source>
</evidence>
<dbReference type="Proteomes" id="UP000830158">
    <property type="component" value="Chromosome"/>
</dbReference>
<feature type="domain" description="PIN" evidence="7">
    <location>
        <begin position="84"/>
        <end position="199"/>
    </location>
</feature>
<dbReference type="PANTHER" id="PTHR35901:SF1">
    <property type="entry name" value="EXONUCLEASE VAPC9"/>
    <property type="match status" value="1"/>
</dbReference>
<keyword evidence="6" id="KW-0800">Toxin</keyword>
<dbReference type="RefSeq" id="WP_249466072.1">
    <property type="nucleotide sequence ID" value="NZ_CP091196.1"/>
</dbReference>
<organism evidence="8 9">
    <name type="scientific">Amycolatopsis thermalba</name>
    <dbReference type="NCBI Taxonomy" id="944492"/>
    <lineage>
        <taxon>Bacteria</taxon>
        <taxon>Bacillati</taxon>
        <taxon>Actinomycetota</taxon>
        <taxon>Actinomycetes</taxon>
        <taxon>Pseudonocardiales</taxon>
        <taxon>Pseudonocardiaceae</taxon>
        <taxon>Amycolatopsis</taxon>
    </lineage>
</organism>
<dbReference type="SUPFAM" id="SSF88723">
    <property type="entry name" value="PIN domain-like"/>
    <property type="match status" value="1"/>
</dbReference>
<keyword evidence="5 6" id="KW-0460">Magnesium</keyword>
<dbReference type="InterPro" id="IPR022907">
    <property type="entry name" value="VapC_family"/>
</dbReference>
<dbReference type="Gene3D" id="3.40.50.1010">
    <property type="entry name" value="5'-nuclease"/>
    <property type="match status" value="1"/>
</dbReference>
<keyword evidence="4 6" id="KW-0378">Hydrolase</keyword>
<evidence type="ECO:0000313" key="8">
    <source>
        <dbReference type="EMBL" id="UQS25184.1"/>
    </source>
</evidence>
<dbReference type="InterPro" id="IPR029060">
    <property type="entry name" value="PIN-like_dom_sf"/>
</dbReference>
<comment type="cofactor">
    <cofactor evidence="6">
        <name>Mg(2+)</name>
        <dbReference type="ChEBI" id="CHEBI:18420"/>
    </cofactor>
</comment>
<dbReference type="EMBL" id="CP091196">
    <property type="protein sequence ID" value="UQS25184.1"/>
    <property type="molecule type" value="Genomic_DNA"/>
</dbReference>
<evidence type="ECO:0000256" key="2">
    <source>
        <dbReference type="ARBA" id="ARBA00022722"/>
    </source>
</evidence>
<comment type="function">
    <text evidence="6">Toxic component of a toxin-antitoxin (TA) system. An RNase.</text>
</comment>
<gene>
    <name evidence="6" type="primary">vapC</name>
    <name evidence="8" type="ORF">L1857_21375</name>
</gene>
<keyword evidence="9" id="KW-1185">Reference proteome</keyword>
<keyword evidence="3 6" id="KW-0479">Metal-binding</keyword>
<dbReference type="EC" id="3.1.-.-" evidence="6"/>
<evidence type="ECO:0000259" key="7">
    <source>
        <dbReference type="Pfam" id="PF01850"/>
    </source>
</evidence>
<evidence type="ECO:0000256" key="6">
    <source>
        <dbReference type="HAMAP-Rule" id="MF_00265"/>
    </source>
</evidence>
<sequence length="229" mass="24506">MARLNVYVPDELAQRAKAVDLNVSALVQAAIADELQRRLPPPGWTRCRRRGARFRTTRLSRPWTAPGRNWPVPRMSDAPAEIAVLDASVLVDLLAGTGYAPAAKKRLAGTVLPAPAHLDAEVLSSLSRLERVGQLPASEVGAALGALATIPLTRHPVVELAAGAWARRADLRLADALYVELAGRLHARVLATDHRLARATSLAEGISRWPRPGVGRVTCCGPGVVVVRC</sequence>
<proteinExistence type="inferred from homology"/>
<dbReference type="Pfam" id="PF07362">
    <property type="entry name" value="CcdA"/>
    <property type="match status" value="1"/>
</dbReference>
<reference evidence="8" key="1">
    <citation type="submission" date="2022-01" db="EMBL/GenBank/DDBJ databases">
        <title>PSI-footprinting approach for the identification of protein synthesis inhibitor producers.</title>
        <authorList>
            <person name="Handel F."/>
            <person name="Kulik A."/>
            <person name="Wex K.W."/>
            <person name="Berscheid A."/>
            <person name="Saur J.S."/>
            <person name="Winkler A."/>
            <person name="Wibberg D."/>
            <person name="Kalinowski J."/>
            <person name="Broetz-Oesterhelt H."/>
            <person name="Mast Y."/>
        </authorList>
    </citation>
    <scope>NUCLEOTIDE SEQUENCE</scope>
    <source>
        <strain evidence="8">KNN 49.3e</strain>
    </source>
</reference>
<dbReference type="CDD" id="cd09873">
    <property type="entry name" value="PIN_Pae0151-like"/>
    <property type="match status" value="1"/>
</dbReference>
<evidence type="ECO:0000256" key="1">
    <source>
        <dbReference type="ARBA" id="ARBA00022649"/>
    </source>
</evidence>
<keyword evidence="2 6" id="KW-0540">Nuclease</keyword>
<dbReference type="InterPro" id="IPR044153">
    <property type="entry name" value="PIN_Pae0151-like"/>
</dbReference>
<evidence type="ECO:0000256" key="3">
    <source>
        <dbReference type="ARBA" id="ARBA00022723"/>
    </source>
</evidence>
<dbReference type="PANTHER" id="PTHR35901">
    <property type="entry name" value="RIBONUCLEASE VAPC3"/>
    <property type="match status" value="1"/>
</dbReference>